<protein>
    <submittedName>
        <fullName evidence="3">Uncharacterized protein</fullName>
    </submittedName>
</protein>
<dbReference type="RefSeq" id="WP_172433600.1">
    <property type="nucleotide sequence ID" value="NZ_AP022642.1"/>
</dbReference>
<dbReference type="Proteomes" id="UP000501237">
    <property type="component" value="Chromosome"/>
</dbReference>
<feature type="region of interest" description="Disordered" evidence="1">
    <location>
        <begin position="31"/>
        <end position="77"/>
    </location>
</feature>
<name>A0A679GHP5_9GAMM</name>
<evidence type="ECO:0000313" key="4">
    <source>
        <dbReference type="Proteomes" id="UP000501237"/>
    </source>
</evidence>
<feature type="signal peptide" evidence="2">
    <location>
        <begin position="1"/>
        <end position="20"/>
    </location>
</feature>
<keyword evidence="2" id="KW-0732">Signal</keyword>
<evidence type="ECO:0000256" key="1">
    <source>
        <dbReference type="SAM" id="MobiDB-lite"/>
    </source>
</evidence>
<dbReference type="AlphaFoldDB" id="A0A679GHP5"/>
<evidence type="ECO:0000313" key="3">
    <source>
        <dbReference type="EMBL" id="BCA28752.1"/>
    </source>
</evidence>
<dbReference type="EMBL" id="AP022642">
    <property type="protein sequence ID" value="BCA28752.1"/>
    <property type="molecule type" value="Genomic_DNA"/>
</dbReference>
<reference evidence="3 4" key="1">
    <citation type="journal article" date="2020" name="Microbiol. Resour. Announc.">
        <title>Complete genome sequence of Pseudomonas otitidis strain MrB4, isolated from Lake Biwa in Japan.</title>
        <authorList>
            <person name="Miyazaki K."/>
            <person name="Hase E."/>
            <person name="Maruya T."/>
        </authorList>
    </citation>
    <scope>NUCLEOTIDE SEQUENCE [LARGE SCALE GENOMIC DNA]</scope>
    <source>
        <strain evidence="3 4">MrB4</strain>
    </source>
</reference>
<proteinExistence type="predicted"/>
<evidence type="ECO:0000256" key="2">
    <source>
        <dbReference type="SAM" id="SignalP"/>
    </source>
</evidence>
<feature type="compositionally biased region" description="Low complexity" evidence="1">
    <location>
        <begin position="50"/>
        <end position="73"/>
    </location>
</feature>
<sequence>MRKTWLYSAVALVTAGTTLAVLLKDAPAQGDQAPVASAPSDTRPTPSPSLADAGSLPQAAAPAAAKASPAAPQDVPPATTLALWAPDTLRAEDQDGMTVYHTRTSPDLLGALAVGRTLQLGVPGRQEPLRAKLDETHNTGSTAVWSGPVEGGSDADTLTVVKGHLETHITLATPEQTLSFVVDNATGATQVTDQNALLMRATPDPIVTPDAKQLPPLPPPAQG</sequence>
<feature type="chain" id="PRO_5025511130" evidence="2">
    <location>
        <begin position="21"/>
        <end position="223"/>
    </location>
</feature>
<gene>
    <name evidence="3" type="ORF">PtoMrB4_27290</name>
</gene>
<dbReference type="GeneID" id="57397947"/>
<dbReference type="KEGG" id="poj:PtoMrB4_27290"/>
<accession>A0A679GHP5</accession>
<organism evidence="3 4">
    <name type="scientific">Metapseudomonas otitidis</name>
    <dbReference type="NCBI Taxonomy" id="319939"/>
    <lineage>
        <taxon>Bacteria</taxon>
        <taxon>Pseudomonadati</taxon>
        <taxon>Pseudomonadota</taxon>
        <taxon>Gammaproteobacteria</taxon>
        <taxon>Pseudomonadales</taxon>
        <taxon>Pseudomonadaceae</taxon>
        <taxon>Metapseudomonas</taxon>
    </lineage>
</organism>